<keyword evidence="5 8" id="KW-0378">Hydrolase</keyword>
<dbReference type="UniPathway" id="UPA00074">
    <property type="reaction ID" value="UER00128"/>
</dbReference>
<dbReference type="Pfam" id="PF13507">
    <property type="entry name" value="GATase_5"/>
    <property type="match status" value="1"/>
</dbReference>
<gene>
    <name evidence="8 9" type="primary">purQ</name>
    <name evidence="9" type="ORF">ElP_60170</name>
</gene>
<dbReference type="PROSITE" id="PS51273">
    <property type="entry name" value="GATASE_TYPE_1"/>
    <property type="match status" value="1"/>
</dbReference>
<evidence type="ECO:0000256" key="2">
    <source>
        <dbReference type="ARBA" id="ARBA00022598"/>
    </source>
</evidence>
<evidence type="ECO:0000256" key="4">
    <source>
        <dbReference type="ARBA" id="ARBA00022755"/>
    </source>
</evidence>
<evidence type="ECO:0000313" key="9">
    <source>
        <dbReference type="EMBL" id="QDV38069.1"/>
    </source>
</evidence>
<dbReference type="InterPro" id="IPR010075">
    <property type="entry name" value="PRibForGlyAmidine_synth_PurQ"/>
</dbReference>
<evidence type="ECO:0000256" key="5">
    <source>
        <dbReference type="ARBA" id="ARBA00022801"/>
    </source>
</evidence>
<evidence type="ECO:0000256" key="6">
    <source>
        <dbReference type="ARBA" id="ARBA00022840"/>
    </source>
</evidence>
<keyword evidence="3 8" id="KW-0547">Nucleotide-binding</keyword>
<dbReference type="GO" id="GO:0006189">
    <property type="term" value="P:'de novo' IMP biosynthetic process"/>
    <property type="evidence" value="ECO:0007669"/>
    <property type="project" value="UniProtKB-UniRule"/>
</dbReference>
<comment type="subunit">
    <text evidence="8">Part of the FGAM synthase complex composed of 1 PurL, 1 PurQ and 2 PurS subunits.</text>
</comment>
<comment type="catalytic activity">
    <reaction evidence="8">
        <text>L-glutamine + H2O = L-glutamate + NH4(+)</text>
        <dbReference type="Rhea" id="RHEA:15889"/>
        <dbReference type="ChEBI" id="CHEBI:15377"/>
        <dbReference type="ChEBI" id="CHEBI:28938"/>
        <dbReference type="ChEBI" id="CHEBI:29985"/>
        <dbReference type="ChEBI" id="CHEBI:58359"/>
        <dbReference type="EC" id="3.5.1.2"/>
    </reaction>
</comment>
<keyword evidence="1 8" id="KW-0963">Cytoplasm</keyword>
<evidence type="ECO:0000256" key="3">
    <source>
        <dbReference type="ARBA" id="ARBA00022741"/>
    </source>
</evidence>
<dbReference type="OrthoDB" id="9804441at2"/>
<evidence type="ECO:0000256" key="1">
    <source>
        <dbReference type="ARBA" id="ARBA00022490"/>
    </source>
</evidence>
<comment type="function">
    <text evidence="8">Part of the phosphoribosylformylglycinamidine synthase complex involved in the purines biosynthetic pathway. Catalyzes the ATP-dependent conversion of formylglycinamide ribonucleotide (FGAR) and glutamine to yield formylglycinamidine ribonucleotide (FGAM) and glutamate. The FGAM synthase complex is composed of three subunits. PurQ produces an ammonia molecule by converting glutamine to glutamate. PurL transfers the ammonia molecule to FGAR to form FGAM in an ATP-dependent manner. PurS interacts with PurQ and PurL and is thought to assist in the transfer of the ammonia molecule from PurQ to PurL.</text>
</comment>
<dbReference type="GO" id="GO:0004642">
    <property type="term" value="F:phosphoribosylformylglycinamidine synthase activity"/>
    <property type="evidence" value="ECO:0007669"/>
    <property type="project" value="UniProtKB-UniRule"/>
</dbReference>
<dbReference type="GO" id="GO:0005737">
    <property type="term" value="C:cytoplasm"/>
    <property type="evidence" value="ECO:0007669"/>
    <property type="project" value="UniProtKB-SubCell"/>
</dbReference>
<keyword evidence="4 8" id="KW-0658">Purine biosynthesis</keyword>
<comment type="subcellular location">
    <subcellularLocation>
        <location evidence="8">Cytoplasm</location>
    </subcellularLocation>
</comment>
<sequence length="253" mass="27006">MPSPRAIVLRAPGTNCDEETVAAWRMAGAEVDTVHVDRVLERPEALDAFQILTIPGGFSYGDDLGAGRILASRIGALDDALRRFHDRGGLILGICNGFQVLVKAGLLPGGHRATITHNDSGRFECRWVRLAVTSQGRSPFLPEGGPIELPVAHGEGKFVAESEAALGALDDAGQLALRYVDGAGLPTEAFPGNPNGAPRGVAGVVDPTGRIFGLMPHPERFVEFIQHPRWTRLPDRPEGDGLRIFRGAVAATR</sequence>
<accession>A0A518HB52</accession>
<reference evidence="9 10" key="1">
    <citation type="submission" date="2019-02" db="EMBL/GenBank/DDBJ databases">
        <title>Deep-cultivation of Planctomycetes and their phenomic and genomic characterization uncovers novel biology.</title>
        <authorList>
            <person name="Wiegand S."/>
            <person name="Jogler M."/>
            <person name="Boedeker C."/>
            <person name="Pinto D."/>
            <person name="Vollmers J."/>
            <person name="Rivas-Marin E."/>
            <person name="Kohn T."/>
            <person name="Peeters S.H."/>
            <person name="Heuer A."/>
            <person name="Rast P."/>
            <person name="Oberbeckmann S."/>
            <person name="Bunk B."/>
            <person name="Jeske O."/>
            <person name="Meyerdierks A."/>
            <person name="Storesund J.E."/>
            <person name="Kallscheuer N."/>
            <person name="Luecker S."/>
            <person name="Lage O.M."/>
            <person name="Pohl T."/>
            <person name="Merkel B.J."/>
            <person name="Hornburger P."/>
            <person name="Mueller R.-W."/>
            <person name="Bruemmer F."/>
            <person name="Labrenz M."/>
            <person name="Spormann A.M."/>
            <person name="Op den Camp H."/>
            <person name="Overmann J."/>
            <person name="Amann R."/>
            <person name="Jetten M.S.M."/>
            <person name="Mascher T."/>
            <person name="Medema M.H."/>
            <person name="Devos D.P."/>
            <person name="Kaster A.-K."/>
            <person name="Ovreas L."/>
            <person name="Rohde M."/>
            <person name="Galperin M.Y."/>
            <person name="Jogler C."/>
        </authorList>
    </citation>
    <scope>NUCLEOTIDE SEQUENCE [LARGE SCALE GENOMIC DNA]</scope>
    <source>
        <strain evidence="9 10">ElP</strain>
    </source>
</reference>
<dbReference type="PANTHER" id="PTHR10099:SF1">
    <property type="entry name" value="PHOSPHORIBOSYLFORMYLGLYCINAMIDINE SYNTHASE"/>
    <property type="match status" value="1"/>
</dbReference>
<feature type="active site" evidence="8">
    <location>
        <position position="217"/>
    </location>
</feature>
<comment type="pathway">
    <text evidence="8">Purine metabolism; IMP biosynthesis via de novo pathway; 5-amino-1-(5-phospho-D-ribosyl)imidazole from N(2)-formyl-N(1)-(5-phospho-D-ribosyl)glycinamide: step 1/2.</text>
</comment>
<dbReference type="EMBL" id="CP036426">
    <property type="protein sequence ID" value="QDV38069.1"/>
    <property type="molecule type" value="Genomic_DNA"/>
</dbReference>
<protein>
    <recommendedName>
        <fullName evidence="8">Phosphoribosylformylglycinamidine synthase subunit PurQ</fullName>
        <shortName evidence="8">FGAM synthase</shortName>
        <ecNumber evidence="8">6.3.5.3</ecNumber>
    </recommendedName>
    <alternativeName>
        <fullName evidence="8">Formylglycinamide ribonucleotide amidotransferase subunit I</fullName>
        <shortName evidence="8">FGAR amidotransferase I</shortName>
        <shortName evidence="8">FGAR-AT I</shortName>
    </alternativeName>
    <alternativeName>
        <fullName evidence="8">Glutaminase PurQ</fullName>
        <ecNumber evidence="8">3.5.1.2</ecNumber>
    </alternativeName>
    <alternativeName>
        <fullName evidence="8">Phosphoribosylformylglycinamidine synthase subunit I</fullName>
    </alternativeName>
</protein>
<name>A0A518HB52_9BACT</name>
<dbReference type="AlphaFoldDB" id="A0A518HB52"/>
<dbReference type="PANTHER" id="PTHR10099">
    <property type="entry name" value="PHOSPHORIBOSYLFORMYLGLYCINAMIDINE SYNTHASE"/>
    <property type="match status" value="1"/>
</dbReference>
<dbReference type="GO" id="GO:0005524">
    <property type="term" value="F:ATP binding"/>
    <property type="evidence" value="ECO:0007669"/>
    <property type="project" value="UniProtKB-KW"/>
</dbReference>
<dbReference type="InterPro" id="IPR029062">
    <property type="entry name" value="Class_I_gatase-like"/>
</dbReference>
<dbReference type="HAMAP" id="MF_00421">
    <property type="entry name" value="PurQ"/>
    <property type="match status" value="1"/>
</dbReference>
<feature type="active site" evidence="8">
    <location>
        <position position="219"/>
    </location>
</feature>
<keyword evidence="6 8" id="KW-0067">ATP-binding</keyword>
<comment type="catalytic activity">
    <reaction evidence="8">
        <text>N(2)-formyl-N(1)-(5-phospho-beta-D-ribosyl)glycinamide + L-glutamine + ATP + H2O = 2-formamido-N(1)-(5-O-phospho-beta-D-ribosyl)acetamidine + L-glutamate + ADP + phosphate + H(+)</text>
        <dbReference type="Rhea" id="RHEA:17129"/>
        <dbReference type="ChEBI" id="CHEBI:15377"/>
        <dbReference type="ChEBI" id="CHEBI:15378"/>
        <dbReference type="ChEBI" id="CHEBI:29985"/>
        <dbReference type="ChEBI" id="CHEBI:30616"/>
        <dbReference type="ChEBI" id="CHEBI:43474"/>
        <dbReference type="ChEBI" id="CHEBI:58359"/>
        <dbReference type="ChEBI" id="CHEBI:147286"/>
        <dbReference type="ChEBI" id="CHEBI:147287"/>
        <dbReference type="ChEBI" id="CHEBI:456216"/>
        <dbReference type="EC" id="6.3.5.3"/>
    </reaction>
</comment>
<dbReference type="SUPFAM" id="SSF52317">
    <property type="entry name" value="Class I glutamine amidotransferase-like"/>
    <property type="match status" value="1"/>
</dbReference>
<dbReference type="NCBIfam" id="TIGR01737">
    <property type="entry name" value="FGAM_synth_I"/>
    <property type="match status" value="1"/>
</dbReference>
<dbReference type="EC" id="3.5.1.2" evidence="8"/>
<evidence type="ECO:0000256" key="7">
    <source>
        <dbReference type="ARBA" id="ARBA00022962"/>
    </source>
</evidence>
<dbReference type="RefSeq" id="WP_145276297.1">
    <property type="nucleotide sequence ID" value="NZ_CP036426.1"/>
</dbReference>
<evidence type="ECO:0000256" key="8">
    <source>
        <dbReference type="HAMAP-Rule" id="MF_00421"/>
    </source>
</evidence>
<keyword evidence="2 8" id="KW-0436">Ligase</keyword>
<dbReference type="Proteomes" id="UP000317835">
    <property type="component" value="Chromosome"/>
</dbReference>
<dbReference type="SMART" id="SM01211">
    <property type="entry name" value="GATase_5"/>
    <property type="match status" value="1"/>
</dbReference>
<proteinExistence type="inferred from homology"/>
<dbReference type="GO" id="GO:0004359">
    <property type="term" value="F:glutaminase activity"/>
    <property type="evidence" value="ECO:0007669"/>
    <property type="project" value="UniProtKB-EC"/>
</dbReference>
<dbReference type="CDD" id="cd01740">
    <property type="entry name" value="GATase1_FGAR_AT"/>
    <property type="match status" value="1"/>
</dbReference>
<dbReference type="EC" id="6.3.5.3" evidence="8"/>
<organism evidence="9 10">
    <name type="scientific">Tautonia plasticadhaerens</name>
    <dbReference type="NCBI Taxonomy" id="2527974"/>
    <lineage>
        <taxon>Bacteria</taxon>
        <taxon>Pseudomonadati</taxon>
        <taxon>Planctomycetota</taxon>
        <taxon>Planctomycetia</taxon>
        <taxon>Isosphaerales</taxon>
        <taxon>Isosphaeraceae</taxon>
        <taxon>Tautonia</taxon>
    </lineage>
</organism>
<dbReference type="Gene3D" id="3.40.50.880">
    <property type="match status" value="1"/>
</dbReference>
<dbReference type="KEGG" id="tpla:ElP_60170"/>
<feature type="active site" description="Nucleophile" evidence="8">
    <location>
        <position position="95"/>
    </location>
</feature>
<dbReference type="PIRSF" id="PIRSF001586">
    <property type="entry name" value="FGAM_synth_I"/>
    <property type="match status" value="1"/>
</dbReference>
<keyword evidence="7 8" id="KW-0315">Glutamine amidotransferase</keyword>
<keyword evidence="10" id="KW-1185">Reference proteome</keyword>
<evidence type="ECO:0000313" key="10">
    <source>
        <dbReference type="Proteomes" id="UP000317835"/>
    </source>
</evidence>